<feature type="repeat" description="PPR" evidence="3">
    <location>
        <begin position="281"/>
        <end position="311"/>
    </location>
</feature>
<dbReference type="GO" id="GO:0048731">
    <property type="term" value="P:system development"/>
    <property type="evidence" value="ECO:0007669"/>
    <property type="project" value="UniProtKB-ARBA"/>
</dbReference>
<dbReference type="InterPro" id="IPR046848">
    <property type="entry name" value="E_motif"/>
</dbReference>
<evidence type="ECO:0008006" key="6">
    <source>
        <dbReference type="Google" id="ProtNLM"/>
    </source>
</evidence>
<comment type="caution">
    <text evidence="4">The sequence shown here is derived from an EMBL/GenBank/DDBJ whole genome shotgun (WGS) entry which is preliminary data.</text>
</comment>
<keyword evidence="2" id="KW-0677">Repeat</keyword>
<reference evidence="4" key="1">
    <citation type="journal article" date="2023" name="bioRxiv">
        <title>Improved chromosome-level genome assembly for marigold (Tagetes erecta).</title>
        <authorList>
            <person name="Jiang F."/>
            <person name="Yuan L."/>
            <person name="Wang S."/>
            <person name="Wang H."/>
            <person name="Xu D."/>
            <person name="Wang A."/>
            <person name="Fan W."/>
        </authorList>
    </citation>
    <scope>NUCLEOTIDE SEQUENCE</scope>
    <source>
        <strain evidence="4">WSJ</strain>
        <tissue evidence="4">Leaf</tissue>
    </source>
</reference>
<keyword evidence="5" id="KW-1185">Reference proteome</keyword>
<proteinExistence type="inferred from homology"/>
<dbReference type="FunFam" id="1.25.40.10:FF:000927">
    <property type="entry name" value="Pentatricopeptide repeat-containing protein"/>
    <property type="match status" value="1"/>
</dbReference>
<comment type="similarity">
    <text evidence="1">Belongs to the PPR family. PCMP-H subfamily.</text>
</comment>
<dbReference type="GO" id="GO:0009451">
    <property type="term" value="P:RNA modification"/>
    <property type="evidence" value="ECO:0007669"/>
    <property type="project" value="InterPro"/>
</dbReference>
<evidence type="ECO:0000313" key="5">
    <source>
        <dbReference type="Proteomes" id="UP001229421"/>
    </source>
</evidence>
<accession>A0AAD8JQK5</accession>
<gene>
    <name evidence="4" type="ORF">QVD17_41124</name>
</gene>
<dbReference type="NCBIfam" id="TIGR00756">
    <property type="entry name" value="PPR"/>
    <property type="match status" value="4"/>
</dbReference>
<dbReference type="FunFam" id="1.25.40.10:FF:000333">
    <property type="entry name" value="Pentatricopeptide repeat-containing protein"/>
    <property type="match status" value="1"/>
</dbReference>
<feature type="repeat" description="PPR" evidence="3">
    <location>
        <begin position="414"/>
        <end position="448"/>
    </location>
</feature>
<dbReference type="Gene3D" id="1.25.40.10">
    <property type="entry name" value="Tetratricopeptide repeat domain"/>
    <property type="match status" value="4"/>
</dbReference>
<dbReference type="InterPro" id="IPR046960">
    <property type="entry name" value="PPR_At4g14850-like_plant"/>
</dbReference>
<dbReference type="AlphaFoldDB" id="A0AAD8JQK5"/>
<dbReference type="Pfam" id="PF13041">
    <property type="entry name" value="PPR_2"/>
    <property type="match status" value="2"/>
</dbReference>
<dbReference type="Pfam" id="PF01535">
    <property type="entry name" value="PPR"/>
    <property type="match status" value="4"/>
</dbReference>
<dbReference type="GO" id="GO:0003723">
    <property type="term" value="F:RNA binding"/>
    <property type="evidence" value="ECO:0007669"/>
    <property type="project" value="InterPro"/>
</dbReference>
<evidence type="ECO:0000256" key="1">
    <source>
        <dbReference type="ARBA" id="ARBA00006643"/>
    </source>
</evidence>
<dbReference type="Pfam" id="PF20431">
    <property type="entry name" value="E_motif"/>
    <property type="match status" value="1"/>
</dbReference>
<organism evidence="4 5">
    <name type="scientific">Tagetes erecta</name>
    <name type="common">African marigold</name>
    <dbReference type="NCBI Taxonomy" id="13708"/>
    <lineage>
        <taxon>Eukaryota</taxon>
        <taxon>Viridiplantae</taxon>
        <taxon>Streptophyta</taxon>
        <taxon>Embryophyta</taxon>
        <taxon>Tracheophyta</taxon>
        <taxon>Spermatophyta</taxon>
        <taxon>Magnoliopsida</taxon>
        <taxon>eudicotyledons</taxon>
        <taxon>Gunneridae</taxon>
        <taxon>Pentapetalae</taxon>
        <taxon>asterids</taxon>
        <taxon>campanulids</taxon>
        <taxon>Asterales</taxon>
        <taxon>Asteraceae</taxon>
        <taxon>Asteroideae</taxon>
        <taxon>Heliantheae alliance</taxon>
        <taxon>Tageteae</taxon>
        <taxon>Tagetes</taxon>
    </lineage>
</organism>
<evidence type="ECO:0000313" key="4">
    <source>
        <dbReference type="EMBL" id="KAK1408950.1"/>
    </source>
</evidence>
<feature type="repeat" description="PPR" evidence="3">
    <location>
        <begin position="312"/>
        <end position="346"/>
    </location>
</feature>
<evidence type="ECO:0000256" key="3">
    <source>
        <dbReference type="PROSITE-ProRule" id="PRU00708"/>
    </source>
</evidence>
<dbReference type="InterPro" id="IPR011990">
    <property type="entry name" value="TPR-like_helical_dom_sf"/>
</dbReference>
<dbReference type="EMBL" id="JAUHHV010000011">
    <property type="protein sequence ID" value="KAK1408950.1"/>
    <property type="molecule type" value="Genomic_DNA"/>
</dbReference>
<protein>
    <recommendedName>
        <fullName evidence="6">Chlororespiratory reduction 4</fullName>
    </recommendedName>
</protein>
<evidence type="ECO:0000256" key="2">
    <source>
        <dbReference type="ARBA" id="ARBA00022737"/>
    </source>
</evidence>
<sequence>MATGKIVKLSKPIEKFRQIHKNLSIKSPLKLWHDHNNNNEDDHAPTLRLTHPILTKLESCSTVNLNQFNQVHAQLIVSNLFQHSFVASRVMKKLCSCYCSCFVYHAVKLFDKIDEPDSFLCNTVIRGLVRLNEMVMAYEFYCKSMVGKLVAANHYTFPLVVKVCGELGRVRDGEKVHARVVKEGFEFDLYVRNALIWMYAVSGRIRDAEKVFDLSMESDMVTLNSMIDGYVKNGMVDAARQLFDEMPERDVFSWNSMIAGYCWIGDMMGAQELFDKMPCRDVVSWNCLIDGYAKTGDVVLARKFFEWMPSRNVISWNTLLGLYVRSGKFHDCLVLFDDMLEQGVKANEATVMSVLIACGHLGRLDKGEWVHSYIKNNKGVVFDVLLSTALLTMYAKCGAMDMAKQVFDEMPERTIVSWNSMIMGYGMHGQGEKALEMFLELEKSDLVPNDATFVCILSACVHAGMVLEGWWYFDLMQRVYNMEPKAEHYGCMVDLLSRAGLLKDSDEMIKNTPLATGPALWGALLSACKTHSNLELGEMVAKRLIEIEPDDVGPYVLLSNIYATAERWDDVEDVREMMMKKGLQKLVGSSLVQPGDDVVKSVKEGHSFHKRRLMYSMLGDMGVQMKLSHKNMIL</sequence>
<feature type="repeat" description="PPR" evidence="3">
    <location>
        <begin position="383"/>
        <end position="413"/>
    </location>
</feature>
<dbReference type="PANTHER" id="PTHR47926">
    <property type="entry name" value="PENTATRICOPEPTIDE REPEAT-CONTAINING PROTEIN"/>
    <property type="match status" value="1"/>
</dbReference>
<dbReference type="PANTHER" id="PTHR47926:SF485">
    <property type="entry name" value="REPEAT-LIKE SUPERFAMILY PROTEIN, PUTATIVE-RELATED"/>
    <property type="match status" value="1"/>
</dbReference>
<name>A0AAD8JQK5_TARER</name>
<dbReference type="Proteomes" id="UP001229421">
    <property type="component" value="Unassembled WGS sequence"/>
</dbReference>
<dbReference type="PROSITE" id="PS51375">
    <property type="entry name" value="PPR"/>
    <property type="match status" value="5"/>
</dbReference>
<dbReference type="InterPro" id="IPR002885">
    <property type="entry name" value="PPR_rpt"/>
</dbReference>
<feature type="repeat" description="PPR" evidence="3">
    <location>
        <begin position="219"/>
        <end position="253"/>
    </location>
</feature>
<dbReference type="FunFam" id="1.25.40.10:FF:000125">
    <property type="entry name" value="Pentatricopeptide repeat-containing protein"/>
    <property type="match status" value="1"/>
</dbReference>
<dbReference type="SUPFAM" id="SSF48452">
    <property type="entry name" value="TPR-like"/>
    <property type="match status" value="1"/>
</dbReference>